<evidence type="ECO:0000313" key="3">
    <source>
        <dbReference type="Proteomes" id="UP001055111"/>
    </source>
</evidence>
<dbReference type="Gene3D" id="3.60.21.10">
    <property type="match status" value="1"/>
</dbReference>
<evidence type="ECO:0000313" key="2">
    <source>
        <dbReference type="EMBL" id="GJH25880.1"/>
    </source>
</evidence>
<dbReference type="Proteomes" id="UP001055111">
    <property type="component" value="Unassembled WGS sequence"/>
</dbReference>
<feature type="domain" description="Calcineurin-like phosphoesterase" evidence="1">
    <location>
        <begin position="1"/>
        <end position="216"/>
    </location>
</feature>
<organism evidence="2 3">
    <name type="scientific">Caballeronia novacaledonica</name>
    <dbReference type="NCBI Taxonomy" id="1544861"/>
    <lineage>
        <taxon>Bacteria</taxon>
        <taxon>Pseudomonadati</taxon>
        <taxon>Pseudomonadota</taxon>
        <taxon>Betaproteobacteria</taxon>
        <taxon>Burkholderiales</taxon>
        <taxon>Burkholderiaceae</taxon>
        <taxon>Caballeronia</taxon>
    </lineage>
</organism>
<dbReference type="Pfam" id="PF00149">
    <property type="entry name" value="Metallophos"/>
    <property type="match status" value="1"/>
</dbReference>
<sequence>MRVQLASDLHLELLARNFPGETVIRPAHGAGMLVLAGDIASGSKAIELFGTWPVPVIYVAGNHEFYNYCRKDLVDELREKSVGTSVHFLERDVADFGGARFVGCTLWTDYRLGDTQLEAMKSARRCLNDHRAISTRRGTEFSPRDALNDHHASRTWLSGELSRPYDGVTVVVTHHGPHPFSVHPRYAGDVLNGAFVSDLTPLLAKADMWFHGHVHDVFDYAVQGCRVVCNPLGYLRNRFEAAHIRQLRFDNEGFNFAHVIDLSSE</sequence>
<dbReference type="GO" id="GO:0016787">
    <property type="term" value="F:hydrolase activity"/>
    <property type="evidence" value="ECO:0007669"/>
    <property type="project" value="InterPro"/>
</dbReference>
<protein>
    <recommendedName>
        <fullName evidence="1">Calcineurin-like phosphoesterase domain-containing protein</fullName>
    </recommendedName>
</protein>
<dbReference type="PANTHER" id="PTHR37844">
    <property type="entry name" value="SER/THR PROTEIN PHOSPHATASE SUPERFAMILY (AFU_ORTHOLOGUE AFUA_1G14840)"/>
    <property type="match status" value="1"/>
</dbReference>
<proteinExistence type="predicted"/>
<name>A0AA37IGH4_9BURK</name>
<reference evidence="2" key="1">
    <citation type="submission" date="2022-09" db="EMBL/GenBank/DDBJ databases">
        <title>Isolation and characterization of 3-chlorobenzoate degrading bacteria from soils in Shizuoka.</title>
        <authorList>
            <person name="Ifat A."/>
            <person name="Ogawa N."/>
            <person name="Kimbara K."/>
            <person name="Moriuchi R."/>
            <person name="Dohra H."/>
            <person name="Shintani M."/>
        </authorList>
    </citation>
    <scope>NUCLEOTIDE SEQUENCE</scope>
    <source>
        <strain evidence="2">19CS4-2</strain>
    </source>
</reference>
<gene>
    <name evidence="2" type="ORF">CBA19CS42_15210</name>
</gene>
<evidence type="ECO:0000259" key="1">
    <source>
        <dbReference type="Pfam" id="PF00149"/>
    </source>
</evidence>
<dbReference type="SUPFAM" id="SSF56300">
    <property type="entry name" value="Metallo-dependent phosphatases"/>
    <property type="match status" value="1"/>
</dbReference>
<dbReference type="InterPro" id="IPR029052">
    <property type="entry name" value="Metallo-depent_PP-like"/>
</dbReference>
<dbReference type="AlphaFoldDB" id="A0AA37IGH4"/>
<dbReference type="PANTHER" id="PTHR37844:SF2">
    <property type="entry name" value="SER_THR PROTEIN PHOSPHATASE SUPERFAMILY (AFU_ORTHOLOGUE AFUA_1G14840)"/>
    <property type="match status" value="1"/>
</dbReference>
<accession>A0AA37IGH4</accession>
<dbReference type="RefSeq" id="WP_238212517.1">
    <property type="nucleotide sequence ID" value="NZ_BPUS01000005.1"/>
</dbReference>
<comment type="caution">
    <text evidence="2">The sequence shown here is derived from an EMBL/GenBank/DDBJ whole genome shotgun (WGS) entry which is preliminary data.</text>
</comment>
<dbReference type="InterPro" id="IPR004843">
    <property type="entry name" value="Calcineurin-like_PHP"/>
</dbReference>
<dbReference type="EMBL" id="BPUS01000005">
    <property type="protein sequence ID" value="GJH25880.1"/>
    <property type="molecule type" value="Genomic_DNA"/>
</dbReference>